<dbReference type="EMBL" id="PRLP01000049">
    <property type="protein sequence ID" value="PPC76534.1"/>
    <property type="molecule type" value="Genomic_DNA"/>
</dbReference>
<evidence type="ECO:0000313" key="2">
    <source>
        <dbReference type="Proteomes" id="UP000238196"/>
    </source>
</evidence>
<organism evidence="1 2">
    <name type="scientific">Proteobacteria bacterium 228</name>
    <dbReference type="NCBI Taxonomy" id="2083153"/>
    <lineage>
        <taxon>Bacteria</taxon>
        <taxon>Pseudomonadati</taxon>
        <taxon>Pseudomonadota</taxon>
    </lineage>
</organism>
<dbReference type="Proteomes" id="UP000238196">
    <property type="component" value="Unassembled WGS sequence"/>
</dbReference>
<accession>A0A2S5KNW7</accession>
<reference evidence="1 2" key="1">
    <citation type="submission" date="2018-02" db="EMBL/GenBank/DDBJ databases">
        <title>novel marine gammaproteobacteria from coastal saline agro ecosystem.</title>
        <authorList>
            <person name="Krishnan R."/>
            <person name="Ramesh Kumar N."/>
        </authorList>
    </citation>
    <scope>NUCLEOTIDE SEQUENCE [LARGE SCALE GENOMIC DNA]</scope>
    <source>
        <strain evidence="1 2">228</strain>
    </source>
</reference>
<dbReference type="AlphaFoldDB" id="A0A2S5KNW7"/>
<evidence type="ECO:0000313" key="1">
    <source>
        <dbReference type="EMBL" id="PPC76534.1"/>
    </source>
</evidence>
<gene>
    <name evidence="1" type="ORF">C4K68_14940</name>
</gene>
<sequence>MTTLPPIQVVPQLVRVGSFSAWELLACPSLFEQAPRLSLHSSHDPGTSARVTEGYPYRLAATEAATGRTPAARLQALATLVGQSLHGLPEEAQLIVLLPETCHRDTPLRESLLAALALPSSAIAGEGATALARLYPRWASTLQQHQPVRLVALDCPVPLPRADGCPLACEGVLIVDLIPAEQGLGCRAARYALQGGFAQPEAALLSVFAQLQHTLDPSSPLITRLYPTTAHAYASEWIRPLQQITSLAIAPEYAFPAAALGEMGSLEPVVQLLHLAYRQHHWPDNALMSLHWQADRHGGRAALLWTAAAPAHHQEEPHG</sequence>
<proteinExistence type="predicted"/>
<comment type="caution">
    <text evidence="1">The sequence shown here is derived from an EMBL/GenBank/DDBJ whole genome shotgun (WGS) entry which is preliminary data.</text>
</comment>
<name>A0A2S5KNW7_9PROT</name>
<protein>
    <submittedName>
        <fullName evidence="1">Uncharacterized protein</fullName>
    </submittedName>
</protein>